<organism evidence="3 4">
    <name type="scientific">Nocardioides taihuensis</name>
    <dbReference type="NCBI Taxonomy" id="1835606"/>
    <lineage>
        <taxon>Bacteria</taxon>
        <taxon>Bacillati</taxon>
        <taxon>Actinomycetota</taxon>
        <taxon>Actinomycetes</taxon>
        <taxon>Propionibacteriales</taxon>
        <taxon>Nocardioidaceae</taxon>
        <taxon>Nocardioides</taxon>
    </lineage>
</organism>
<feature type="signal peptide" evidence="1">
    <location>
        <begin position="1"/>
        <end position="19"/>
    </location>
</feature>
<dbReference type="Pfam" id="PF13845">
    <property type="entry name" value="Septum_form"/>
    <property type="match status" value="2"/>
</dbReference>
<protein>
    <submittedName>
        <fullName evidence="3">Septum formation family protein</fullName>
    </submittedName>
</protein>
<evidence type="ECO:0000256" key="1">
    <source>
        <dbReference type="SAM" id="SignalP"/>
    </source>
</evidence>
<feature type="domain" description="Septum formation-related" evidence="2">
    <location>
        <begin position="127"/>
        <end position="261"/>
    </location>
</feature>
<accession>A0ABW0BLM0</accession>
<dbReference type="Proteomes" id="UP001596087">
    <property type="component" value="Unassembled WGS sequence"/>
</dbReference>
<dbReference type="EMBL" id="JBHSKD010000014">
    <property type="protein sequence ID" value="MFC5177611.1"/>
    <property type="molecule type" value="Genomic_DNA"/>
</dbReference>
<dbReference type="RefSeq" id="WP_378590776.1">
    <property type="nucleotide sequence ID" value="NZ_JBHSKD010000014.1"/>
</dbReference>
<evidence type="ECO:0000313" key="3">
    <source>
        <dbReference type="EMBL" id="MFC5177611.1"/>
    </source>
</evidence>
<name>A0ABW0BLM0_9ACTN</name>
<dbReference type="PROSITE" id="PS51257">
    <property type="entry name" value="PROKAR_LIPOPROTEIN"/>
    <property type="match status" value="1"/>
</dbReference>
<keyword evidence="1" id="KW-0732">Signal</keyword>
<dbReference type="InterPro" id="IPR026004">
    <property type="entry name" value="Septum_form"/>
</dbReference>
<evidence type="ECO:0000259" key="2">
    <source>
        <dbReference type="Pfam" id="PF13845"/>
    </source>
</evidence>
<comment type="caution">
    <text evidence="3">The sequence shown here is derived from an EMBL/GenBank/DDBJ whole genome shotgun (WGS) entry which is preliminary data.</text>
</comment>
<keyword evidence="4" id="KW-1185">Reference proteome</keyword>
<feature type="chain" id="PRO_5046163840" evidence="1">
    <location>
        <begin position="20"/>
        <end position="267"/>
    </location>
</feature>
<feature type="domain" description="Septum formation-related" evidence="2">
    <location>
        <begin position="19"/>
        <end position="122"/>
    </location>
</feature>
<reference evidence="4" key="1">
    <citation type="journal article" date="2019" name="Int. J. Syst. Evol. Microbiol.">
        <title>The Global Catalogue of Microorganisms (GCM) 10K type strain sequencing project: providing services to taxonomists for standard genome sequencing and annotation.</title>
        <authorList>
            <consortium name="The Broad Institute Genomics Platform"/>
            <consortium name="The Broad Institute Genome Sequencing Center for Infectious Disease"/>
            <person name="Wu L."/>
            <person name="Ma J."/>
        </authorList>
    </citation>
    <scope>NUCLEOTIDE SEQUENCE [LARGE SCALE GENOMIC DNA]</scope>
    <source>
        <strain evidence="4">DFY41</strain>
    </source>
</reference>
<proteinExistence type="predicted"/>
<sequence length="267" mass="29180">MPYAVRGSAVTLLAVLALAGCGDDPQGTDTDPAQVDAVDQPALGACRELTPDDVALPSNATKTVDCSEQHTAETFAVGTLPESMDDASYDDASVESWANQTCAEEFQTWLGADESLSMRTLLSWVWFRPSEQAWGDGARWYRCDVIGGSEESTSYVSLPDSTQGLLTQRKQDEWLVCADGPSVDDSRKVPCSEPHTWRAVTTIKLGEPDDPYPGDATVEATTRDYCSDSVGAWLGYPVDYDFGYTWFQAAEWQAGNRRSVCWAKTEK</sequence>
<evidence type="ECO:0000313" key="4">
    <source>
        <dbReference type="Proteomes" id="UP001596087"/>
    </source>
</evidence>
<gene>
    <name evidence="3" type="ORF">ACFPGP_13085</name>
</gene>